<dbReference type="PATRIC" id="fig|1236046.5.peg.963"/>
<evidence type="ECO:0000313" key="7">
    <source>
        <dbReference type="Proteomes" id="UP000264215"/>
    </source>
</evidence>
<dbReference type="InterPro" id="IPR006530">
    <property type="entry name" value="YD"/>
</dbReference>
<keyword evidence="1" id="KW-0732">Signal</keyword>
<dbReference type="Proteomes" id="UP000054260">
    <property type="component" value="Unassembled WGS sequence"/>
</dbReference>
<reference evidence="5 6" key="2">
    <citation type="journal article" date="2015" name="MBio">
        <title>Genome-Resolved Metagenomic Analysis Reveals Roles for Candidate Phyla and Other Microbial Community Members in Biogeochemical Transformations in Oil Reservoirs.</title>
        <authorList>
            <person name="Hu P."/>
            <person name="Tom L."/>
            <person name="Singh A."/>
            <person name="Thomas B.C."/>
            <person name="Baker B.J."/>
            <person name="Piceno Y.M."/>
            <person name="Andersen G.L."/>
            <person name="Banfield J.F."/>
        </authorList>
    </citation>
    <scope>NUCLEOTIDE SEQUENCE [LARGE SCALE GENOMIC DNA]</scope>
</reference>
<sequence length="259" mass="30020">MRKMIVIVVLLVVSLSTLAAVLMEEELTAQQFGFSGKVHTAKIEIVKLGAELMVSDPEIITFNQAGFVISRETEGGKTKYTYDDLGRLVKKEFMDEEGSVFQRVDIYYDGDFYDAVAFDELGIELERTRYWYDTDERTLAFSVLTETGISTNTLFFDENGKKLESYSIVRENIPELETDVYIVLESKFSYDSFGSLNGERMIVRIRKEGKEQATEYRKRVDILSRDDRGNPVREFHRTEFLDGSNPPEEFIYSREFTYY</sequence>
<gene>
    <name evidence="2" type="ORF">DIT26_06425</name>
    <name evidence="3" type="ORF">XD86_1186</name>
    <name evidence="4" type="ORF">XE02_1137</name>
</gene>
<proteinExistence type="predicted"/>
<feature type="chain" id="PRO_5014243508" description="YD repeat-containing protein" evidence="1">
    <location>
        <begin position="20"/>
        <end position="259"/>
    </location>
</feature>
<dbReference type="AlphaFoldDB" id="A0A101GXQ2"/>
<evidence type="ECO:0000313" key="4">
    <source>
        <dbReference type="EMBL" id="KUK89180.1"/>
    </source>
</evidence>
<dbReference type="Gene3D" id="2.180.10.10">
    <property type="entry name" value="RHS repeat-associated core"/>
    <property type="match status" value="1"/>
</dbReference>
<name>A0A101GXQ2_9BACT</name>
<evidence type="ECO:0000313" key="2">
    <source>
        <dbReference type="EMBL" id="HCO70195.1"/>
    </source>
</evidence>
<feature type="signal peptide" evidence="1">
    <location>
        <begin position="1"/>
        <end position="19"/>
    </location>
</feature>
<dbReference type="Proteomes" id="UP000055014">
    <property type="component" value="Unassembled WGS sequence"/>
</dbReference>
<evidence type="ECO:0008006" key="8">
    <source>
        <dbReference type="Google" id="ProtNLM"/>
    </source>
</evidence>
<comment type="caution">
    <text evidence="3">The sequence shown here is derived from an EMBL/GenBank/DDBJ whole genome shotgun (WGS) entry which is preliminary data.</text>
</comment>
<evidence type="ECO:0000313" key="5">
    <source>
        <dbReference type="Proteomes" id="UP000054260"/>
    </source>
</evidence>
<evidence type="ECO:0000313" key="3">
    <source>
        <dbReference type="EMBL" id="KUK66449.1"/>
    </source>
</evidence>
<reference evidence="3" key="1">
    <citation type="journal article" date="2015" name="MBio">
        <title>Genome-resolved metagenomic analysis reveals roles for candidate phyla and other microbial community members in biogeochemical transformations in oil reservoirs.</title>
        <authorList>
            <person name="Hu P."/>
            <person name="Tom L."/>
            <person name="Singh A."/>
            <person name="Thomas B.C."/>
            <person name="Baker B.J."/>
            <person name="Piceno Y.M."/>
            <person name="Andersen G.L."/>
            <person name="Banfield J.F."/>
        </authorList>
    </citation>
    <scope>NUCLEOTIDE SEQUENCE [LARGE SCALE GENOMIC DNA]</scope>
    <source>
        <strain evidence="3">46_47</strain>
        <strain evidence="4">46_70</strain>
    </source>
</reference>
<evidence type="ECO:0000313" key="6">
    <source>
        <dbReference type="Proteomes" id="UP000055014"/>
    </source>
</evidence>
<dbReference type="EMBL" id="LGGW01000112">
    <property type="protein sequence ID" value="KUK89180.1"/>
    <property type="molecule type" value="Genomic_DNA"/>
</dbReference>
<dbReference type="EMBL" id="LGGH01000209">
    <property type="protein sequence ID" value="KUK66449.1"/>
    <property type="molecule type" value="Genomic_DNA"/>
</dbReference>
<reference evidence="2 7" key="3">
    <citation type="journal article" date="2018" name="Nat. Biotechnol.">
        <title>A standardized bacterial taxonomy based on genome phylogeny substantially revises the tree of life.</title>
        <authorList>
            <person name="Parks D.H."/>
            <person name="Chuvochina M."/>
            <person name="Waite D.W."/>
            <person name="Rinke C."/>
            <person name="Skarshewski A."/>
            <person name="Chaumeil P.A."/>
            <person name="Hugenholtz P."/>
        </authorList>
    </citation>
    <scope>NUCLEOTIDE SEQUENCE [LARGE SCALE GENOMIC DNA]</scope>
    <source>
        <strain evidence="2">UBA9905</strain>
    </source>
</reference>
<dbReference type="EMBL" id="DQBS01000146">
    <property type="protein sequence ID" value="HCO70195.1"/>
    <property type="molecule type" value="Genomic_DNA"/>
</dbReference>
<evidence type="ECO:0000256" key="1">
    <source>
        <dbReference type="SAM" id="SignalP"/>
    </source>
</evidence>
<organism evidence="3 5">
    <name type="scientific">Mesotoga infera</name>
    <dbReference type="NCBI Taxonomy" id="1236046"/>
    <lineage>
        <taxon>Bacteria</taxon>
        <taxon>Thermotogati</taxon>
        <taxon>Thermotogota</taxon>
        <taxon>Thermotogae</taxon>
        <taxon>Kosmotogales</taxon>
        <taxon>Kosmotogaceae</taxon>
        <taxon>Mesotoga</taxon>
    </lineage>
</organism>
<dbReference type="NCBIfam" id="TIGR01643">
    <property type="entry name" value="YD_repeat_2x"/>
    <property type="match status" value="1"/>
</dbReference>
<accession>A0A101GXQ2</accession>
<dbReference type="Proteomes" id="UP000264215">
    <property type="component" value="Unassembled WGS sequence"/>
</dbReference>
<protein>
    <recommendedName>
        <fullName evidence="8">YD repeat-containing protein</fullName>
    </recommendedName>
</protein>